<keyword evidence="2" id="KW-1185">Reference proteome</keyword>
<name>A0A448WKQ4_9PLAT</name>
<dbReference type="EMBL" id="CAAALY010019950">
    <property type="protein sequence ID" value="VEL14087.1"/>
    <property type="molecule type" value="Genomic_DNA"/>
</dbReference>
<evidence type="ECO:0000313" key="1">
    <source>
        <dbReference type="EMBL" id="VEL14087.1"/>
    </source>
</evidence>
<dbReference type="AlphaFoldDB" id="A0A448WKQ4"/>
<reference evidence="1" key="1">
    <citation type="submission" date="2018-11" db="EMBL/GenBank/DDBJ databases">
        <authorList>
            <consortium name="Pathogen Informatics"/>
        </authorList>
    </citation>
    <scope>NUCLEOTIDE SEQUENCE</scope>
</reference>
<protein>
    <submittedName>
        <fullName evidence="1">Uncharacterized protein</fullName>
    </submittedName>
</protein>
<organism evidence="1 2">
    <name type="scientific">Protopolystoma xenopodis</name>
    <dbReference type="NCBI Taxonomy" id="117903"/>
    <lineage>
        <taxon>Eukaryota</taxon>
        <taxon>Metazoa</taxon>
        <taxon>Spiralia</taxon>
        <taxon>Lophotrochozoa</taxon>
        <taxon>Platyhelminthes</taxon>
        <taxon>Monogenea</taxon>
        <taxon>Polyopisthocotylea</taxon>
        <taxon>Polystomatidea</taxon>
        <taxon>Polystomatidae</taxon>
        <taxon>Protopolystoma</taxon>
    </lineage>
</organism>
<comment type="caution">
    <text evidence="1">The sequence shown here is derived from an EMBL/GenBank/DDBJ whole genome shotgun (WGS) entry which is preliminary data.</text>
</comment>
<sequence>MKIPVFNHKFTSYQSSRVLKWKNVSVNSARLASLSHTRTDLLLLLQPHAPSETCACPAVSVHAFVSSVQPYPSSINLPCPDAHRLEGHLEGFLDHGRRSPASCPLNMLCSRVAIWTKTRRSRDCISGQNRLDSPPDNVR</sequence>
<evidence type="ECO:0000313" key="2">
    <source>
        <dbReference type="Proteomes" id="UP000784294"/>
    </source>
</evidence>
<accession>A0A448WKQ4</accession>
<gene>
    <name evidence="1" type="ORF">PXEA_LOCUS7527</name>
</gene>
<dbReference type="Proteomes" id="UP000784294">
    <property type="component" value="Unassembled WGS sequence"/>
</dbReference>
<proteinExistence type="predicted"/>